<evidence type="ECO:0000313" key="8">
    <source>
        <dbReference type="Proteomes" id="UP000244906"/>
    </source>
</evidence>
<keyword evidence="2" id="KW-0808">Transferase</keyword>
<dbReference type="InterPro" id="IPR010635">
    <property type="entry name" value="Heparan_SO4-6-sulfoTrfase"/>
</dbReference>
<dbReference type="SUPFAM" id="SSF52540">
    <property type="entry name" value="P-loop containing nucleoside triphosphate hydrolases"/>
    <property type="match status" value="1"/>
</dbReference>
<comment type="subcellular location">
    <subcellularLocation>
        <location evidence="1">Membrane</location>
        <topology evidence="1">Single-pass membrane protein</topology>
    </subcellularLocation>
</comment>
<evidence type="ECO:0000256" key="6">
    <source>
        <dbReference type="ARBA" id="ARBA00023180"/>
    </source>
</evidence>
<dbReference type="AlphaFoldDB" id="A0A2V1H2J5"/>
<reference evidence="7 8" key="1">
    <citation type="submission" date="2018-04" db="EMBL/GenBank/DDBJ databases">
        <title>Thalassorhabdus spongiae gen. nov., sp. nov., isolated from a marine sponge in South-West Iceland.</title>
        <authorList>
            <person name="Knobloch S."/>
            <person name="Daussin A."/>
            <person name="Johannsson R."/>
            <person name="Marteinsson V.T."/>
        </authorList>
    </citation>
    <scope>NUCLEOTIDE SEQUENCE [LARGE SCALE GENOMIC DNA]</scope>
    <source>
        <strain evidence="7 8">Hp12</strain>
    </source>
</reference>
<dbReference type="GO" id="GO:0017095">
    <property type="term" value="F:heparan sulfate 6-sulfotransferase activity"/>
    <property type="evidence" value="ECO:0007669"/>
    <property type="project" value="TreeGrafter"/>
</dbReference>
<keyword evidence="6" id="KW-0325">Glycoprotein</keyword>
<protein>
    <recommendedName>
        <fullName evidence="9">Sulfotransferase family protein</fullName>
    </recommendedName>
</protein>
<dbReference type="OrthoDB" id="7981249at2"/>
<proteinExistence type="predicted"/>
<accession>A0A2V1H2J5</accession>
<keyword evidence="4" id="KW-1133">Transmembrane helix</keyword>
<evidence type="ECO:0000313" key="7">
    <source>
        <dbReference type="EMBL" id="PVZ70239.1"/>
    </source>
</evidence>
<dbReference type="GO" id="GO:0016020">
    <property type="term" value="C:membrane"/>
    <property type="evidence" value="ECO:0007669"/>
    <property type="project" value="UniProtKB-SubCell"/>
</dbReference>
<comment type="caution">
    <text evidence="7">The sequence shown here is derived from an EMBL/GenBank/DDBJ whole genome shotgun (WGS) entry which is preliminary data.</text>
</comment>
<keyword evidence="8" id="KW-1185">Reference proteome</keyword>
<dbReference type="Gene3D" id="3.40.50.300">
    <property type="entry name" value="P-loop containing nucleotide triphosphate hydrolases"/>
    <property type="match status" value="2"/>
</dbReference>
<dbReference type="InterPro" id="IPR027417">
    <property type="entry name" value="P-loop_NTPase"/>
</dbReference>
<name>A0A2V1H2J5_9GAMM</name>
<gene>
    <name evidence="7" type="ORF">DC094_06465</name>
</gene>
<evidence type="ECO:0000256" key="3">
    <source>
        <dbReference type="ARBA" id="ARBA00022692"/>
    </source>
</evidence>
<dbReference type="PANTHER" id="PTHR12812:SF0">
    <property type="entry name" value="HEPARAN-SULFATE 6-O-SULFOTRANSFERASE"/>
    <property type="match status" value="1"/>
</dbReference>
<dbReference type="RefSeq" id="WP_116686312.1">
    <property type="nucleotide sequence ID" value="NZ_CAWNYD010000002.1"/>
</dbReference>
<evidence type="ECO:0000256" key="4">
    <source>
        <dbReference type="ARBA" id="ARBA00022989"/>
    </source>
</evidence>
<keyword evidence="5" id="KW-0472">Membrane</keyword>
<keyword evidence="3" id="KW-0812">Transmembrane</keyword>
<dbReference type="Proteomes" id="UP000244906">
    <property type="component" value="Unassembled WGS sequence"/>
</dbReference>
<evidence type="ECO:0000256" key="1">
    <source>
        <dbReference type="ARBA" id="ARBA00004167"/>
    </source>
</evidence>
<dbReference type="PANTHER" id="PTHR12812">
    <property type="entry name" value="HEPARAN SULFATE 6-O-SULFOTRANSFERASE 3"/>
    <property type="match status" value="1"/>
</dbReference>
<dbReference type="EMBL" id="QDDL01000002">
    <property type="protein sequence ID" value="PVZ70239.1"/>
    <property type="molecule type" value="Genomic_DNA"/>
</dbReference>
<evidence type="ECO:0000256" key="2">
    <source>
        <dbReference type="ARBA" id="ARBA00022679"/>
    </source>
</evidence>
<organism evidence="7 8">
    <name type="scientific">Pelagibaculum spongiae</name>
    <dbReference type="NCBI Taxonomy" id="2080658"/>
    <lineage>
        <taxon>Bacteria</taxon>
        <taxon>Pseudomonadati</taxon>
        <taxon>Pseudomonadota</taxon>
        <taxon>Gammaproteobacteria</taxon>
        <taxon>Oceanospirillales</taxon>
        <taxon>Pelagibaculum</taxon>
    </lineage>
</organism>
<evidence type="ECO:0008006" key="9">
    <source>
        <dbReference type="Google" id="ProtNLM"/>
    </source>
</evidence>
<evidence type="ECO:0000256" key="5">
    <source>
        <dbReference type="ARBA" id="ARBA00023136"/>
    </source>
</evidence>
<sequence>MKLGSKLFAKISPDVEPSCHVDQANNQLIRGWVESLDDLAGSMIKIASSTDQVVIHSDIYRPDVRRVSRHRTGLCGFSYDISCWVDKKCSVSYLGKKCNAVNHHRPLFFVHIPKTAGTSFKRAAADYFGNDAVIKNYGKKSPETSKIVHEMLLNKKQQYEIYLNMQRQGVGLYTGHVHLASMMDVFPAKDIVSFVRHPVEQVLSHFNHYRLHYDYSASVETFINQQGFKNLQSRFLGGVPVQLIGFVGLTEAYDSSLEIFNKSYKTNIKGKRLNVIPEDKKVAVSQPLVELIKENNTRDFELYQLCKDLLAQRTELTNRGVPWCYGFIDKPTKDQVSGLAYWADSDKPVELSVFHDKGQGQVHLGDCTASLIKPAMKRYAVPRSGFVGFTFKFPDACDRKNIRVVIKKTGQQLTEVQGI</sequence>